<comment type="subcellular location">
    <subcellularLocation>
        <location evidence="1 4">Cell outer membrane</location>
    </subcellularLocation>
</comment>
<feature type="domain" description="TonB-dependent receptor-like beta-barrel" evidence="5">
    <location>
        <begin position="482"/>
        <end position="962"/>
    </location>
</feature>
<evidence type="ECO:0000259" key="5">
    <source>
        <dbReference type="Pfam" id="PF00593"/>
    </source>
</evidence>
<dbReference type="SUPFAM" id="SSF56935">
    <property type="entry name" value="Porins"/>
    <property type="match status" value="1"/>
</dbReference>
<dbReference type="InterPro" id="IPR023997">
    <property type="entry name" value="TonB-dep_OMP_SusC/RagA_CS"/>
</dbReference>
<sequence length="1102" mass="123385">MRVAFCGILLLALNAFWISSSVYGQQNVKRISLKQEQVSVLDALREINRLSDNMVVFKKEEVEKETKRVTIDLKDVTVLDAVKACVESTNLTCVEYAGRVVVTPKKEALSLTITGVVRDDKGEPLPGATIVLKTDSLQIGTSADVQGAYRLTVPTSATTLVFSFMGYKTKEVAIKGQTTINVVLDEDVMNVEEVIVTGIFTRKAESYSGSAVTIRGEELKRVGNQNLFQSLKNLDPSLLIMDNIAQGSNPNAMPNMQLRGASTFPTDETSLKSRFQDDPNTPLFILDGFETTTEKIFDMDMNRIESVTILKDAAAKAIYGSKAANGVVVIETKRAPQGQTLVSYVGSLDLEMPDLTSYDLTNALEKLEVERREGYYESLGTFVDDKVDYMQLYNERLRRAKEGLDTYWLSKPLRTSVGQKHSLQVEIGTEMLSAIGSFSYNDVKGVMKGSDRRVIGGDLNLSYRAGKVLFRDIMSVSSMKSNDSPYGDFSTYAALNPYVSPYDESGNLVQYLDDFTTGSSTLGNPLFDAKLGVKQTDTYLDFTNNFYVEIQPYEGWKLMARLGMTSKRTDSEDFYPSDHSKFKDYSSDEDSQLRKGSYEMSNGKSWTISGDFSVQFSKAIKKHDLFATAQWSVTETKYSEVTHYTEGFPNKRMNSIIFARQYAKESTPTGSNSIQRELRYVVLGGYSYDNRFLADLTLQGSAASVFGTDNKWGTFWSLGLAWNIHNEKFMENSNIRQLKLRGSVGTTGNQNFASNLSMSVYNYYMNKYYQGFSGAYLANMENPDLGWEEKVDYTIGLDANVGNLLLKFDAYIADTKNMAFNRSLVTSTGFSVVRDNLGKVRNKGIELSATYSVIRKKDAFLNVYFKIATNDNRVKKISDALRSYNEQMKQAAIDEKQTMPVAIYQDGKPLNSIWAVKSLGIDPNTGQEVFLDLDGNKTFTWSAANLVYCGSSDPKYNGNFGFNGEYKGLGLSAVFTYYGGGKMYNNTLVSRVENCYIGNNVDRRVFSDRWYYSGQNAQYINGYKNGGTQATSRFVQKDNVLTISSLSLYYEIPQDIVKRMYLQRLKLGVYMNDVATFSSIKVERGTSYPFARTLSFSLQGTF</sequence>
<evidence type="ECO:0000259" key="6">
    <source>
        <dbReference type="Pfam" id="PF07715"/>
    </source>
</evidence>
<evidence type="ECO:0000313" key="7">
    <source>
        <dbReference type="EMBL" id="MBC5621361.1"/>
    </source>
</evidence>
<gene>
    <name evidence="7" type="ORF">H8S64_09645</name>
</gene>
<dbReference type="SUPFAM" id="SSF49464">
    <property type="entry name" value="Carboxypeptidase regulatory domain-like"/>
    <property type="match status" value="1"/>
</dbReference>
<dbReference type="InterPro" id="IPR012910">
    <property type="entry name" value="Plug_dom"/>
</dbReference>
<evidence type="ECO:0000256" key="4">
    <source>
        <dbReference type="RuleBase" id="RU003357"/>
    </source>
</evidence>
<name>A0ABR7D0B0_9BACT</name>
<evidence type="ECO:0000256" key="3">
    <source>
        <dbReference type="ARBA" id="ARBA00023237"/>
    </source>
</evidence>
<dbReference type="Pfam" id="PF13715">
    <property type="entry name" value="CarbopepD_reg_2"/>
    <property type="match status" value="1"/>
</dbReference>
<comment type="caution">
    <text evidence="7">The sequence shown here is derived from an EMBL/GenBank/DDBJ whole genome shotgun (WGS) entry which is preliminary data.</text>
</comment>
<dbReference type="EMBL" id="JACOOH010000004">
    <property type="protein sequence ID" value="MBC5621361.1"/>
    <property type="molecule type" value="Genomic_DNA"/>
</dbReference>
<evidence type="ECO:0000313" key="8">
    <source>
        <dbReference type="Proteomes" id="UP000646484"/>
    </source>
</evidence>
<feature type="domain" description="TonB-dependent receptor plug" evidence="6">
    <location>
        <begin position="206"/>
        <end position="327"/>
    </location>
</feature>
<dbReference type="InterPro" id="IPR037066">
    <property type="entry name" value="Plug_dom_sf"/>
</dbReference>
<protein>
    <submittedName>
        <fullName evidence="7">SusC/RagA family TonB-linked outer membrane protein</fullName>
    </submittedName>
</protein>
<organism evidence="7 8">
    <name type="scientific">Butyricimonas hominis</name>
    <dbReference type="NCBI Taxonomy" id="2763032"/>
    <lineage>
        <taxon>Bacteria</taxon>
        <taxon>Pseudomonadati</taxon>
        <taxon>Bacteroidota</taxon>
        <taxon>Bacteroidia</taxon>
        <taxon>Bacteroidales</taxon>
        <taxon>Odoribacteraceae</taxon>
        <taxon>Butyricimonas</taxon>
    </lineage>
</organism>
<dbReference type="NCBIfam" id="TIGR04056">
    <property type="entry name" value="OMP_RagA_SusC"/>
    <property type="match status" value="1"/>
</dbReference>
<keyword evidence="3" id="KW-0998">Cell outer membrane</keyword>
<dbReference type="NCBIfam" id="TIGR04057">
    <property type="entry name" value="SusC_RagA_signa"/>
    <property type="match status" value="1"/>
</dbReference>
<accession>A0ABR7D0B0</accession>
<evidence type="ECO:0000256" key="1">
    <source>
        <dbReference type="ARBA" id="ARBA00004442"/>
    </source>
</evidence>
<dbReference type="Proteomes" id="UP000646484">
    <property type="component" value="Unassembled WGS sequence"/>
</dbReference>
<evidence type="ECO:0000256" key="2">
    <source>
        <dbReference type="ARBA" id="ARBA00023136"/>
    </source>
</evidence>
<keyword evidence="8" id="KW-1185">Reference proteome</keyword>
<dbReference type="Pfam" id="PF07715">
    <property type="entry name" value="Plug"/>
    <property type="match status" value="1"/>
</dbReference>
<dbReference type="Gene3D" id="2.40.170.20">
    <property type="entry name" value="TonB-dependent receptor, beta-barrel domain"/>
    <property type="match status" value="1"/>
</dbReference>
<dbReference type="Gene3D" id="2.170.130.10">
    <property type="entry name" value="TonB-dependent receptor, plug domain"/>
    <property type="match status" value="1"/>
</dbReference>
<dbReference type="InterPro" id="IPR023996">
    <property type="entry name" value="TonB-dep_OMP_SusC/RagA"/>
</dbReference>
<dbReference type="InterPro" id="IPR036942">
    <property type="entry name" value="Beta-barrel_TonB_sf"/>
</dbReference>
<proteinExistence type="inferred from homology"/>
<reference evidence="7 8" key="1">
    <citation type="submission" date="2020-08" db="EMBL/GenBank/DDBJ databases">
        <title>Genome public.</title>
        <authorList>
            <person name="Liu C."/>
            <person name="Sun Q."/>
        </authorList>
    </citation>
    <scope>NUCLEOTIDE SEQUENCE [LARGE SCALE GENOMIC DNA]</scope>
    <source>
        <strain evidence="7 8">NSJ-56</strain>
    </source>
</reference>
<dbReference type="InterPro" id="IPR008969">
    <property type="entry name" value="CarboxyPept-like_regulatory"/>
</dbReference>
<keyword evidence="2 4" id="KW-0472">Membrane</keyword>
<keyword evidence="4" id="KW-0798">TonB box</keyword>
<dbReference type="InterPro" id="IPR000531">
    <property type="entry name" value="Beta-barrel_TonB"/>
</dbReference>
<comment type="similarity">
    <text evidence="4">Belongs to the TonB-dependent receptor family.</text>
</comment>
<dbReference type="Gene3D" id="2.60.40.1120">
    <property type="entry name" value="Carboxypeptidase-like, regulatory domain"/>
    <property type="match status" value="1"/>
</dbReference>
<dbReference type="Pfam" id="PF00593">
    <property type="entry name" value="TonB_dep_Rec_b-barrel"/>
    <property type="match status" value="1"/>
</dbReference>